<comment type="caution">
    <text evidence="1">The sequence shown here is derived from an EMBL/GenBank/DDBJ whole genome shotgun (WGS) entry which is preliminary data.</text>
</comment>
<reference evidence="2 4" key="3">
    <citation type="submission" date="2023-03" db="EMBL/GenBank/DDBJ databases">
        <title>Agriculturally important microbes genome sequencing.</title>
        <authorList>
            <person name="Dunlap C."/>
        </authorList>
    </citation>
    <scope>NUCLEOTIDE SEQUENCE [LARGE SCALE GENOMIC DNA]</scope>
    <source>
        <strain evidence="2 4">CBP-3203</strain>
    </source>
</reference>
<reference evidence="1 3" key="1">
    <citation type="journal article" date="2015" name="Int. J. Syst. Evol. Microbiol.">
        <title>Bacillus glycinifermentans sp. nov., isolated from fermented soybean paste.</title>
        <authorList>
            <person name="Kim S.J."/>
            <person name="Dunlap C.A."/>
            <person name="Kwon S.W."/>
            <person name="Rooney A.P."/>
        </authorList>
    </citation>
    <scope>NUCLEOTIDE SEQUENCE [LARGE SCALE GENOMIC DNA]</scope>
    <source>
        <strain evidence="1 3">GO-13</strain>
    </source>
</reference>
<dbReference type="Proteomes" id="UP000036168">
    <property type="component" value="Unassembled WGS sequence"/>
</dbReference>
<gene>
    <name evidence="1" type="ORF">AB447_210485</name>
    <name evidence="2" type="ORF">P8828_07635</name>
</gene>
<accession>A0A0T6BTY9</accession>
<dbReference type="AlphaFoldDB" id="A0A0T6BTY9"/>
<dbReference type="OrthoDB" id="2663372at2"/>
<dbReference type="Gene3D" id="2.120.10.30">
    <property type="entry name" value="TolB, C-terminal domain"/>
    <property type="match status" value="1"/>
</dbReference>
<evidence type="ECO:0000313" key="3">
    <source>
        <dbReference type="Proteomes" id="UP000036168"/>
    </source>
</evidence>
<evidence type="ECO:0000313" key="4">
    <source>
        <dbReference type="Proteomes" id="UP001341297"/>
    </source>
</evidence>
<reference evidence="1" key="2">
    <citation type="submission" date="2015-10" db="EMBL/GenBank/DDBJ databases">
        <authorList>
            <person name="Gilbert D.G."/>
        </authorList>
    </citation>
    <scope>NUCLEOTIDE SEQUENCE</scope>
    <source>
        <strain evidence="1">GO-13</strain>
    </source>
</reference>
<evidence type="ECO:0000313" key="2">
    <source>
        <dbReference type="EMBL" id="MEC0484722.1"/>
    </source>
</evidence>
<proteinExistence type="predicted"/>
<dbReference type="InterPro" id="IPR011042">
    <property type="entry name" value="6-blade_b-propeller_TolB-like"/>
</dbReference>
<sequence>MMKNKQFIIWLGALLFLVVIVSSYNVGKRSETIIIPSKEESHIDDQKTRPFQVKTIYRLPTADQLLGWSSSDSIVGFFKGKDTSERSTHRLQRFFAPYEKAENLKGIESNMFNLKVSPDGKSVAGLTVSSNKTSMKLISLVNGKKTEIASFTSSYEVYVQDVSWSNNSKYICYLVIDAGKGGQAAIRVFDTDSGTLKTYSLKDFDEKDSLTGVNISDNGRELLFTVLQQSEQNSTVMGTISGNRINIQDKRLDSRSGPVWLNNDQFVFLGTGGTLYEYDRRNGELSALLEKVATFKISNDRKKIAYSLEDKDSIYAGKLQGKNILYEEPVYHGTIPSEIYWSPDDNSLLVHAQNQYSSVESPSPQLFDDQAYIISFK</sequence>
<dbReference type="RefSeq" id="WP_048352906.1">
    <property type="nucleotide sequence ID" value="NZ_CP023481.1"/>
</dbReference>
<dbReference type="Proteomes" id="UP001341297">
    <property type="component" value="Unassembled WGS sequence"/>
</dbReference>
<name>A0A0T6BTY9_9BACI</name>
<protein>
    <submittedName>
        <fullName evidence="2">WD40 repeat domain-containing protein</fullName>
    </submittedName>
</protein>
<keyword evidence="4" id="KW-1185">Reference proteome</keyword>
<dbReference type="EMBL" id="JARRTL010000008">
    <property type="protein sequence ID" value="MEC0484722.1"/>
    <property type="molecule type" value="Genomic_DNA"/>
</dbReference>
<dbReference type="SUPFAM" id="SSF69304">
    <property type="entry name" value="Tricorn protease N-terminal domain"/>
    <property type="match status" value="1"/>
</dbReference>
<evidence type="ECO:0000313" key="1">
    <source>
        <dbReference type="EMBL" id="KRT94954.1"/>
    </source>
</evidence>
<organism evidence="1 3">
    <name type="scientific">Bacillus glycinifermentans</name>
    <dbReference type="NCBI Taxonomy" id="1664069"/>
    <lineage>
        <taxon>Bacteria</taxon>
        <taxon>Bacillati</taxon>
        <taxon>Bacillota</taxon>
        <taxon>Bacilli</taxon>
        <taxon>Bacillales</taxon>
        <taxon>Bacillaceae</taxon>
        <taxon>Bacillus</taxon>
    </lineage>
</organism>
<dbReference type="EMBL" id="LECW02000004">
    <property type="protein sequence ID" value="KRT94954.1"/>
    <property type="molecule type" value="Genomic_DNA"/>
</dbReference>